<dbReference type="GO" id="GO:0004115">
    <property type="term" value="F:3',5'-cyclic-AMP phosphodiesterase activity"/>
    <property type="evidence" value="ECO:0007669"/>
    <property type="project" value="UniProtKB-EC"/>
</dbReference>
<dbReference type="SUPFAM" id="SSF56300">
    <property type="entry name" value="Metallo-dependent phosphatases"/>
    <property type="match status" value="1"/>
</dbReference>
<keyword evidence="1" id="KW-0732">Signal</keyword>
<reference evidence="3 4" key="1">
    <citation type="submission" date="2020-04" db="EMBL/GenBank/DDBJ databases">
        <authorList>
            <consortium name="Desulfovibrio sp. FSS-1 genome sequencing consortium"/>
            <person name="Shimoshige H."/>
            <person name="Kobayashi H."/>
            <person name="Maekawa T."/>
        </authorList>
    </citation>
    <scope>NUCLEOTIDE SEQUENCE [LARGE SCALE GENOMIC DNA]</scope>
    <source>
        <strain evidence="3 4">SIID29052-01</strain>
    </source>
</reference>
<evidence type="ECO:0000313" key="3">
    <source>
        <dbReference type="EMBL" id="GFK94816.1"/>
    </source>
</evidence>
<dbReference type="Pfam" id="PF00149">
    <property type="entry name" value="Metallophos"/>
    <property type="match status" value="1"/>
</dbReference>
<feature type="domain" description="Calcineurin-like phosphoesterase" evidence="2">
    <location>
        <begin position="31"/>
        <end position="236"/>
    </location>
</feature>
<dbReference type="InterPro" id="IPR004843">
    <property type="entry name" value="Calcineurin-like_PHP"/>
</dbReference>
<dbReference type="Proteomes" id="UP000494245">
    <property type="component" value="Unassembled WGS sequence"/>
</dbReference>
<dbReference type="PANTHER" id="PTHR43143:SF4">
    <property type="entry name" value="CALCINEURIN-LIKE PHOSPHOESTERASE DOMAIN-CONTAINING PROTEIN"/>
    <property type="match status" value="1"/>
</dbReference>
<evidence type="ECO:0000259" key="2">
    <source>
        <dbReference type="Pfam" id="PF00149"/>
    </source>
</evidence>
<organism evidence="3 4">
    <name type="scientific">Fundidesulfovibrio magnetotacticus</name>
    <dbReference type="NCBI Taxonomy" id="2730080"/>
    <lineage>
        <taxon>Bacteria</taxon>
        <taxon>Pseudomonadati</taxon>
        <taxon>Thermodesulfobacteriota</taxon>
        <taxon>Desulfovibrionia</taxon>
        <taxon>Desulfovibrionales</taxon>
        <taxon>Desulfovibrionaceae</taxon>
        <taxon>Fundidesulfovibrio</taxon>
    </lineage>
</organism>
<accession>A0A6V8LYD3</accession>
<gene>
    <name evidence="3" type="primary">cpdA_3</name>
    <name evidence="3" type="ORF">NNJEOMEG_02664</name>
</gene>
<protein>
    <submittedName>
        <fullName evidence="3">3',5'-cyclic adenosine monophosphate phosphodiesterase CpdA</fullName>
        <ecNumber evidence="3">3.1.4.53</ecNumber>
    </submittedName>
</protein>
<keyword evidence="3" id="KW-0378">Hydrolase</keyword>
<feature type="chain" id="PRO_5028997344" evidence="1">
    <location>
        <begin position="27"/>
        <end position="303"/>
    </location>
</feature>
<dbReference type="EMBL" id="BLTE01000012">
    <property type="protein sequence ID" value="GFK94816.1"/>
    <property type="molecule type" value="Genomic_DNA"/>
</dbReference>
<sequence length="303" mass="33641">MKPAHLPRVALLLLLAALWPGLAASAAECPRVAVLADIHFKAGDAKKLRAVDDLNDWPGLDLTVVLGDIVARRGTPEEYAQAREFVERIKGPRVLVAGNHEYMYADAEQDGKTPWGSPELRREKLERFRRELGAPQLRQARELGGYLLLFLSADAVDGTTLTELSPQSLDWLARTLRDHPATPTLIFFHAPLKGTLENYAPKINNKDRVAQPADALDAILRKNAQVIAWVSGHTHTKPDNPSFLSDVNRYEGRVANVHTPPYKGGAPWTNVFTLCPDKVTVKTWDHAARQWAPGLERVIPTVR</sequence>
<evidence type="ECO:0000313" key="4">
    <source>
        <dbReference type="Proteomes" id="UP000494245"/>
    </source>
</evidence>
<dbReference type="RefSeq" id="WP_173085256.1">
    <property type="nucleotide sequence ID" value="NZ_BLTE01000012.1"/>
</dbReference>
<feature type="signal peptide" evidence="1">
    <location>
        <begin position="1"/>
        <end position="26"/>
    </location>
</feature>
<dbReference type="AlphaFoldDB" id="A0A6V8LYD3"/>
<dbReference type="InterPro" id="IPR029052">
    <property type="entry name" value="Metallo-depent_PP-like"/>
</dbReference>
<comment type="caution">
    <text evidence="3">The sequence shown here is derived from an EMBL/GenBank/DDBJ whole genome shotgun (WGS) entry which is preliminary data.</text>
</comment>
<reference evidence="3 4" key="2">
    <citation type="submission" date="2020-05" db="EMBL/GenBank/DDBJ databases">
        <title>Draft genome sequence of Desulfovibrio sp. strainFSS-1.</title>
        <authorList>
            <person name="Shimoshige H."/>
            <person name="Kobayashi H."/>
            <person name="Maekawa T."/>
        </authorList>
    </citation>
    <scope>NUCLEOTIDE SEQUENCE [LARGE SCALE GENOMIC DNA]</scope>
    <source>
        <strain evidence="3 4">SIID29052-01</strain>
    </source>
</reference>
<keyword evidence="4" id="KW-1185">Reference proteome</keyword>
<dbReference type="Gene3D" id="3.60.21.10">
    <property type="match status" value="1"/>
</dbReference>
<dbReference type="EC" id="3.1.4.53" evidence="3"/>
<proteinExistence type="predicted"/>
<name>A0A6V8LYD3_9BACT</name>
<evidence type="ECO:0000256" key="1">
    <source>
        <dbReference type="SAM" id="SignalP"/>
    </source>
</evidence>
<dbReference type="PANTHER" id="PTHR43143">
    <property type="entry name" value="METALLOPHOSPHOESTERASE, CALCINEURIN SUPERFAMILY"/>
    <property type="match status" value="1"/>
</dbReference>
<dbReference type="InterPro" id="IPR051918">
    <property type="entry name" value="STPP_CPPED1"/>
</dbReference>